<protein>
    <recommendedName>
        <fullName evidence="6">Kinesin light chain</fullName>
    </recommendedName>
</protein>
<dbReference type="Gene3D" id="1.25.40.10">
    <property type="entry name" value="Tetratricopeptide repeat domain"/>
    <property type="match status" value="1"/>
</dbReference>
<accession>A0AAD8Y0H4</accession>
<evidence type="ECO:0000313" key="4">
    <source>
        <dbReference type="EMBL" id="KAK1736595.1"/>
    </source>
</evidence>
<keyword evidence="1" id="KW-0677">Repeat</keyword>
<sequence>MLAEDNPARSSGSERFDESRGRDSSDDSYYEGVLSWCDAFDLDFCGGNNEIESRDDIFPTVEQNSAVLASKSFVETILSAVSRDDNEAAMMIDTIEISRSQSGKKIVPRFNPKTVQELKKYVPEIESAADTYGFHSIPIADIYLRMGDETTDIESGSTKSVKLALKLYEEAFHIYQAQVGDCDKRTINARVLIGNALLALGRHDDAIDSLCTAVYMREALLGELHLDVAEIWVKISLIHQEKQQHELALKACAKALTSYRKEYGDKHPNVLGILRNISQIHTQLGNHGKAADIDRYVLSHSKSEM</sequence>
<dbReference type="SUPFAM" id="SSF48452">
    <property type="entry name" value="TPR-like"/>
    <property type="match status" value="1"/>
</dbReference>
<keyword evidence="2" id="KW-0802">TPR repeat</keyword>
<dbReference type="PANTHER" id="PTHR45641">
    <property type="entry name" value="TETRATRICOPEPTIDE REPEAT PROTEIN (AFU_ORTHOLOGUE AFUA_6G03870)"/>
    <property type="match status" value="1"/>
</dbReference>
<keyword evidence="5" id="KW-1185">Reference proteome</keyword>
<proteinExistence type="predicted"/>
<gene>
    <name evidence="4" type="ORF">QTG54_012617</name>
</gene>
<dbReference type="PANTHER" id="PTHR45641:SF19">
    <property type="entry name" value="NEPHROCYSTIN-3"/>
    <property type="match status" value="1"/>
</dbReference>
<dbReference type="Pfam" id="PF13424">
    <property type="entry name" value="TPR_12"/>
    <property type="match status" value="1"/>
</dbReference>
<evidence type="ECO:0008006" key="6">
    <source>
        <dbReference type="Google" id="ProtNLM"/>
    </source>
</evidence>
<name>A0AAD8Y0H4_9STRA</name>
<evidence type="ECO:0000256" key="2">
    <source>
        <dbReference type="ARBA" id="ARBA00022803"/>
    </source>
</evidence>
<dbReference type="AlphaFoldDB" id="A0AAD8Y0H4"/>
<evidence type="ECO:0000313" key="5">
    <source>
        <dbReference type="Proteomes" id="UP001224775"/>
    </source>
</evidence>
<comment type="caution">
    <text evidence="4">The sequence shown here is derived from an EMBL/GenBank/DDBJ whole genome shotgun (WGS) entry which is preliminary data.</text>
</comment>
<dbReference type="InterPro" id="IPR019734">
    <property type="entry name" value="TPR_rpt"/>
</dbReference>
<dbReference type="InterPro" id="IPR011990">
    <property type="entry name" value="TPR-like_helical_dom_sf"/>
</dbReference>
<evidence type="ECO:0000256" key="3">
    <source>
        <dbReference type="SAM" id="MobiDB-lite"/>
    </source>
</evidence>
<evidence type="ECO:0000256" key="1">
    <source>
        <dbReference type="ARBA" id="ARBA00022737"/>
    </source>
</evidence>
<feature type="compositionally biased region" description="Basic and acidic residues" evidence="3">
    <location>
        <begin position="12"/>
        <end position="25"/>
    </location>
</feature>
<feature type="region of interest" description="Disordered" evidence="3">
    <location>
        <begin position="1"/>
        <end position="25"/>
    </location>
</feature>
<dbReference type="Pfam" id="PF13181">
    <property type="entry name" value="TPR_8"/>
    <property type="match status" value="1"/>
</dbReference>
<dbReference type="Proteomes" id="UP001224775">
    <property type="component" value="Unassembled WGS sequence"/>
</dbReference>
<reference evidence="4" key="1">
    <citation type="submission" date="2023-06" db="EMBL/GenBank/DDBJ databases">
        <title>Survivors Of The Sea: Transcriptome response of Skeletonema marinoi to long-term dormancy.</title>
        <authorList>
            <person name="Pinder M.I.M."/>
            <person name="Kourtchenko O."/>
            <person name="Robertson E.K."/>
            <person name="Larsson T."/>
            <person name="Maumus F."/>
            <person name="Osuna-Cruz C.M."/>
            <person name="Vancaester E."/>
            <person name="Stenow R."/>
            <person name="Vandepoele K."/>
            <person name="Ploug H."/>
            <person name="Bruchert V."/>
            <person name="Godhe A."/>
            <person name="Topel M."/>
        </authorList>
    </citation>
    <scope>NUCLEOTIDE SEQUENCE</scope>
    <source>
        <strain evidence="4">R05AC</strain>
    </source>
</reference>
<dbReference type="SMART" id="SM00028">
    <property type="entry name" value="TPR"/>
    <property type="match status" value="2"/>
</dbReference>
<dbReference type="EMBL" id="JATAAI010000028">
    <property type="protein sequence ID" value="KAK1736595.1"/>
    <property type="molecule type" value="Genomic_DNA"/>
</dbReference>
<organism evidence="4 5">
    <name type="scientific">Skeletonema marinoi</name>
    <dbReference type="NCBI Taxonomy" id="267567"/>
    <lineage>
        <taxon>Eukaryota</taxon>
        <taxon>Sar</taxon>
        <taxon>Stramenopiles</taxon>
        <taxon>Ochrophyta</taxon>
        <taxon>Bacillariophyta</taxon>
        <taxon>Coscinodiscophyceae</taxon>
        <taxon>Thalassiosirophycidae</taxon>
        <taxon>Thalassiosirales</taxon>
        <taxon>Skeletonemataceae</taxon>
        <taxon>Skeletonema</taxon>
        <taxon>Skeletonema marinoi-dohrnii complex</taxon>
    </lineage>
</organism>